<dbReference type="EMBL" id="HAEA01004531">
    <property type="protein sequence ID" value="SBQ33011.1"/>
    <property type="molecule type" value="Transcribed_RNA"/>
</dbReference>
<feature type="region of interest" description="Disordered" evidence="1">
    <location>
        <begin position="1"/>
        <end position="29"/>
    </location>
</feature>
<proteinExistence type="predicted"/>
<sequence length="58" mass="6689">SASKEDSQRDVQSNSRISPSPRRECFQPNRSEIHRIITSVSIWMKSHRLHIKVSGSKI</sequence>
<feature type="non-terminal residue" evidence="2">
    <location>
        <position position="1"/>
    </location>
</feature>
<protein>
    <submittedName>
        <fullName evidence="2">Uncharacterized protein</fullName>
    </submittedName>
</protein>
<dbReference type="AlphaFoldDB" id="A0A1A8DID0"/>
<organism evidence="2">
    <name type="scientific">Nothobranchius kadleci</name>
    <name type="common">African annual killifish</name>
    <dbReference type="NCBI Taxonomy" id="1051664"/>
    <lineage>
        <taxon>Eukaryota</taxon>
        <taxon>Metazoa</taxon>
        <taxon>Chordata</taxon>
        <taxon>Craniata</taxon>
        <taxon>Vertebrata</taxon>
        <taxon>Euteleostomi</taxon>
        <taxon>Actinopterygii</taxon>
        <taxon>Neopterygii</taxon>
        <taxon>Teleostei</taxon>
        <taxon>Neoteleostei</taxon>
        <taxon>Acanthomorphata</taxon>
        <taxon>Ovalentaria</taxon>
        <taxon>Atherinomorphae</taxon>
        <taxon>Cyprinodontiformes</taxon>
        <taxon>Nothobranchiidae</taxon>
        <taxon>Nothobranchius</taxon>
    </lineage>
</organism>
<gene>
    <name evidence="2" type="primary">Nfu_g_1_008409</name>
</gene>
<reference evidence="2" key="2">
    <citation type="submission" date="2016-06" db="EMBL/GenBank/DDBJ databases">
        <title>The genome of a short-lived fish provides insights into sex chromosome evolution and the genetic control of aging.</title>
        <authorList>
            <person name="Reichwald K."/>
            <person name="Felder M."/>
            <person name="Petzold A."/>
            <person name="Koch P."/>
            <person name="Groth M."/>
            <person name="Platzer M."/>
        </authorList>
    </citation>
    <scope>NUCLEOTIDE SEQUENCE</scope>
    <source>
        <tissue evidence="2">Brain</tissue>
    </source>
</reference>
<accession>A0A1A8DID0</accession>
<name>A0A1A8DID0_NOTKA</name>
<evidence type="ECO:0000256" key="1">
    <source>
        <dbReference type="SAM" id="MobiDB-lite"/>
    </source>
</evidence>
<evidence type="ECO:0000313" key="2">
    <source>
        <dbReference type="EMBL" id="SBQ33011.1"/>
    </source>
</evidence>
<reference evidence="2" key="1">
    <citation type="submission" date="2016-05" db="EMBL/GenBank/DDBJ databases">
        <authorList>
            <person name="Lavstsen T."/>
            <person name="Jespersen J.S."/>
        </authorList>
    </citation>
    <scope>NUCLEOTIDE SEQUENCE</scope>
    <source>
        <tissue evidence="2">Brain</tissue>
    </source>
</reference>